<dbReference type="RefSeq" id="XP_003108466.2">
    <property type="nucleotide sequence ID" value="XM_003108418.2"/>
</dbReference>
<dbReference type="GeneID" id="9799878"/>
<dbReference type="EMBL" id="WUAV01000004">
    <property type="protein sequence ID" value="KAF1758554.1"/>
    <property type="molecule type" value="Genomic_DNA"/>
</dbReference>
<comment type="caution">
    <text evidence="2">The sequence shown here is derived from an EMBL/GenBank/DDBJ whole genome shotgun (WGS) entry which is preliminary data.</text>
</comment>
<dbReference type="PANTHER" id="PTHR22899">
    <property type="entry name" value="CYCLIN-RELATED F-BOX FAMILY"/>
    <property type="match status" value="1"/>
</dbReference>
<feature type="domain" description="Sdz-33 F-box" evidence="1">
    <location>
        <begin position="3"/>
        <end position="60"/>
    </location>
</feature>
<organism evidence="2 3">
    <name type="scientific">Caenorhabditis remanei</name>
    <name type="common">Caenorhabditis vulgaris</name>
    <dbReference type="NCBI Taxonomy" id="31234"/>
    <lineage>
        <taxon>Eukaryota</taxon>
        <taxon>Metazoa</taxon>
        <taxon>Ecdysozoa</taxon>
        <taxon>Nematoda</taxon>
        <taxon>Chromadorea</taxon>
        <taxon>Rhabditida</taxon>
        <taxon>Rhabditina</taxon>
        <taxon>Rhabditomorpha</taxon>
        <taxon>Rhabditoidea</taxon>
        <taxon>Rhabditidae</taxon>
        <taxon>Peloderinae</taxon>
        <taxon>Caenorhabditis</taxon>
    </lineage>
</organism>
<dbReference type="AlphaFoldDB" id="A0A6A5GV75"/>
<evidence type="ECO:0000259" key="1">
    <source>
        <dbReference type="Pfam" id="PF07735"/>
    </source>
</evidence>
<reference evidence="2 3" key="1">
    <citation type="submission" date="2019-12" db="EMBL/GenBank/DDBJ databases">
        <title>Chromosome-level assembly of the Caenorhabditis remanei genome.</title>
        <authorList>
            <person name="Teterina A.A."/>
            <person name="Willis J.H."/>
            <person name="Phillips P.C."/>
        </authorList>
    </citation>
    <scope>NUCLEOTIDE SEQUENCE [LARGE SCALE GENOMIC DNA]</scope>
    <source>
        <strain evidence="2 3">PX506</strain>
        <tissue evidence="2">Whole organism</tissue>
    </source>
</reference>
<evidence type="ECO:0000313" key="3">
    <source>
        <dbReference type="Proteomes" id="UP000483820"/>
    </source>
</evidence>
<dbReference type="Proteomes" id="UP000483820">
    <property type="component" value="Chromosome IV"/>
</dbReference>
<accession>A0A6A5GV75</accession>
<sequence length="136" mass="15757">MDLLEIHSVTSTDWLSIDTILTSDCIQIILGNFKFDETDLNRFLKEWINGSNQRLKRFRVIVKDLNLEVLTSGIEVEEIPVTVERIFENKECGSKKLKLKGGYDIRNNKGMLATFLKTPNPKYPIGTVQFDMFVWE</sequence>
<proteinExistence type="predicted"/>
<protein>
    <recommendedName>
        <fullName evidence="1">Sdz-33 F-box domain-containing protein</fullName>
    </recommendedName>
</protein>
<dbReference type="Pfam" id="PF07735">
    <property type="entry name" value="FBA_2"/>
    <property type="match status" value="1"/>
</dbReference>
<dbReference type="InterPro" id="IPR012885">
    <property type="entry name" value="F-box_Sdz-33"/>
</dbReference>
<evidence type="ECO:0000313" key="2">
    <source>
        <dbReference type="EMBL" id="KAF1758554.1"/>
    </source>
</evidence>
<dbReference type="InterPro" id="IPR053222">
    <property type="entry name" value="Zygotic_Embryogenesis-Asso"/>
</dbReference>
<name>A0A6A5GV75_CAERE</name>
<dbReference type="CTD" id="9799878"/>
<dbReference type="KEGG" id="crq:GCK72_015013"/>
<gene>
    <name evidence="2" type="ORF">GCK72_015013</name>
</gene>